<dbReference type="SUPFAM" id="SSF56349">
    <property type="entry name" value="DNA breaking-rejoining enzymes"/>
    <property type="match status" value="1"/>
</dbReference>
<evidence type="ECO:0000259" key="5">
    <source>
        <dbReference type="PROSITE" id="PS51898"/>
    </source>
</evidence>
<dbReference type="PANTHER" id="PTHR30629">
    <property type="entry name" value="PROPHAGE INTEGRASE"/>
    <property type="match status" value="1"/>
</dbReference>
<reference evidence="7" key="1">
    <citation type="journal article" date="2019" name="Int. J. Syst. Evol. Microbiol.">
        <title>The Global Catalogue of Microorganisms (GCM) 10K type strain sequencing project: providing services to taxonomists for standard genome sequencing and annotation.</title>
        <authorList>
            <consortium name="The Broad Institute Genomics Platform"/>
            <consortium name="The Broad Institute Genome Sequencing Center for Infectious Disease"/>
            <person name="Wu L."/>
            <person name="Ma J."/>
        </authorList>
    </citation>
    <scope>NUCLEOTIDE SEQUENCE [LARGE SCALE GENOMIC DNA]</scope>
    <source>
        <strain evidence="7">JCM 15134</strain>
    </source>
</reference>
<dbReference type="PROSITE" id="PS51898">
    <property type="entry name" value="TYR_RECOMBINASE"/>
    <property type="match status" value="1"/>
</dbReference>
<dbReference type="RefSeq" id="WP_343806199.1">
    <property type="nucleotide sequence ID" value="NZ_BAAAET010000003.1"/>
</dbReference>
<gene>
    <name evidence="6" type="ORF">GCM10009104_23770</name>
</gene>
<sequence length="405" mass="45864">MYHDTTLTKKALDNLQRINGQNTEYRVIGKPHLRVIVYRNKKSLVVRACVGGRRTCKTFGPYPLIDLRTFERLGDEWYRQQLSHDGTDYSNVTYDQFFFELHLPYIQQRNTDWRKVEQMYRRYVQPHIGHLSFQGIRTHQFMKVLNAMHEQGLSPATKNRVRSLMHRSCVLGVKFGVLERNPCSAIEQYIEDNVVERVLTPPEATAFVRAALLESNSLHGLALLLDLFIGGRIHNVISLTKNEVAPDLSTVVFTKTKAKRKQVIPLSDQAKWVLQQALELSDPGSPFVFSSTRSRTGHIGYPVSVFRRICERACIAVTSGNHALNPSFPREPLTIHCLRKSFGSAVLAHTGDIHCSSKLLGHSSVEVTSSRYAFYQQARLQDAVQGAAEVMTQDVPNFPRIGSGS</sequence>
<evidence type="ECO:0000256" key="2">
    <source>
        <dbReference type="ARBA" id="ARBA00022908"/>
    </source>
</evidence>
<evidence type="ECO:0000313" key="7">
    <source>
        <dbReference type="Proteomes" id="UP001499915"/>
    </source>
</evidence>
<evidence type="ECO:0000256" key="4">
    <source>
        <dbReference type="ARBA" id="ARBA00023172"/>
    </source>
</evidence>
<feature type="domain" description="Tyr recombinase" evidence="5">
    <location>
        <begin position="194"/>
        <end position="385"/>
    </location>
</feature>
<comment type="similarity">
    <text evidence="1">Belongs to the 'phage' integrase family.</text>
</comment>
<evidence type="ECO:0000256" key="3">
    <source>
        <dbReference type="ARBA" id="ARBA00023125"/>
    </source>
</evidence>
<organism evidence="6 7">
    <name type="scientific">Marinobacterium maritimum</name>
    <dbReference type="NCBI Taxonomy" id="500162"/>
    <lineage>
        <taxon>Bacteria</taxon>
        <taxon>Pseudomonadati</taxon>
        <taxon>Pseudomonadota</taxon>
        <taxon>Gammaproteobacteria</taxon>
        <taxon>Oceanospirillales</taxon>
        <taxon>Oceanospirillaceae</taxon>
        <taxon>Marinobacterium</taxon>
    </lineage>
</organism>
<dbReference type="PANTHER" id="PTHR30629:SF2">
    <property type="entry name" value="PROPHAGE INTEGRASE INTS-RELATED"/>
    <property type="match status" value="1"/>
</dbReference>
<accession>A0ABP3TDK3</accession>
<dbReference type="Gene3D" id="1.10.150.130">
    <property type="match status" value="1"/>
</dbReference>
<keyword evidence="4" id="KW-0233">DNA recombination</keyword>
<dbReference type="EMBL" id="BAAAET010000003">
    <property type="protein sequence ID" value="GAA0695323.1"/>
    <property type="molecule type" value="Genomic_DNA"/>
</dbReference>
<dbReference type="Gene3D" id="1.10.443.10">
    <property type="entry name" value="Intergrase catalytic core"/>
    <property type="match status" value="1"/>
</dbReference>
<dbReference type="Proteomes" id="UP001499915">
    <property type="component" value="Unassembled WGS sequence"/>
</dbReference>
<keyword evidence="2" id="KW-0229">DNA integration</keyword>
<name>A0ABP3TDK3_9GAMM</name>
<dbReference type="InterPro" id="IPR010998">
    <property type="entry name" value="Integrase_recombinase_N"/>
</dbReference>
<keyword evidence="3" id="KW-0238">DNA-binding</keyword>
<protein>
    <recommendedName>
        <fullName evidence="5">Tyr recombinase domain-containing protein</fullName>
    </recommendedName>
</protein>
<dbReference type="InterPro" id="IPR050808">
    <property type="entry name" value="Phage_Integrase"/>
</dbReference>
<keyword evidence="7" id="KW-1185">Reference proteome</keyword>
<comment type="caution">
    <text evidence="6">The sequence shown here is derived from an EMBL/GenBank/DDBJ whole genome shotgun (WGS) entry which is preliminary data.</text>
</comment>
<dbReference type="Pfam" id="PF00589">
    <property type="entry name" value="Phage_integrase"/>
    <property type="match status" value="1"/>
</dbReference>
<evidence type="ECO:0000256" key="1">
    <source>
        <dbReference type="ARBA" id="ARBA00008857"/>
    </source>
</evidence>
<dbReference type="InterPro" id="IPR002104">
    <property type="entry name" value="Integrase_catalytic"/>
</dbReference>
<proteinExistence type="inferred from homology"/>
<evidence type="ECO:0000313" key="6">
    <source>
        <dbReference type="EMBL" id="GAA0695323.1"/>
    </source>
</evidence>
<dbReference type="InterPro" id="IPR013762">
    <property type="entry name" value="Integrase-like_cat_sf"/>
</dbReference>
<dbReference type="InterPro" id="IPR011010">
    <property type="entry name" value="DNA_brk_join_enz"/>
</dbReference>